<gene>
    <name evidence="1" type="ORF">K1T71_010192</name>
</gene>
<comment type="caution">
    <text evidence="1">The sequence shown here is derived from an EMBL/GenBank/DDBJ whole genome shotgun (WGS) entry which is preliminary data.</text>
</comment>
<organism evidence="1 2">
    <name type="scientific">Dendrolimus kikuchii</name>
    <dbReference type="NCBI Taxonomy" id="765133"/>
    <lineage>
        <taxon>Eukaryota</taxon>
        <taxon>Metazoa</taxon>
        <taxon>Ecdysozoa</taxon>
        <taxon>Arthropoda</taxon>
        <taxon>Hexapoda</taxon>
        <taxon>Insecta</taxon>
        <taxon>Pterygota</taxon>
        <taxon>Neoptera</taxon>
        <taxon>Endopterygota</taxon>
        <taxon>Lepidoptera</taxon>
        <taxon>Glossata</taxon>
        <taxon>Ditrysia</taxon>
        <taxon>Bombycoidea</taxon>
        <taxon>Lasiocampidae</taxon>
        <taxon>Dendrolimus</taxon>
    </lineage>
</organism>
<accession>A0ACC1CQX8</accession>
<reference evidence="1 2" key="1">
    <citation type="journal article" date="2021" name="Front. Genet.">
        <title>Chromosome-Level Genome Assembly Reveals Significant Gene Expansion in the Toll and IMD Signaling Pathways of Dendrolimus kikuchii.</title>
        <authorList>
            <person name="Zhou J."/>
            <person name="Wu P."/>
            <person name="Xiong Z."/>
            <person name="Liu N."/>
            <person name="Zhao N."/>
            <person name="Ji M."/>
            <person name="Qiu Y."/>
            <person name="Yang B."/>
        </authorList>
    </citation>
    <scope>NUCLEOTIDE SEQUENCE [LARGE SCALE GENOMIC DNA]</scope>
    <source>
        <strain evidence="1">Ann1</strain>
    </source>
</reference>
<proteinExistence type="predicted"/>
<sequence length="587" mass="66922">MSGDEEEYEVLQWKGKPATVILINIFNAGTYDTIQKAHAVTCSMMRQYLRASSDQIVGVCLYGIEKSDSSLLETNSAVDIIPLTAPSLENFKTLKKNNFRNVTPSKELILSDVLLHCQSLFANLKTKVLSRNIIILSRLDMPPCKTDEERTLNRVGKLVDANINIKLVNISRDEYEVHSFYKDFLVEATRQKDVTIPKPLWDVKEIVSLIVQNSNRHLVDAQLKFYIGNDITIAVGVYNILKSYESTRLKKHKVDKDTNAIVKTFNQLMKVTVNQDEESDMDVEETQVPLLKDELLHSKVFADKKISFTDSEMKMIKNPFGPPMIKLLGFKPMNYMSKEKWFLRSGYFLYPNESKIEGSTVAFKAMYKACVDMDVVAICMLCKKVNSKPQLVALMPSSHPFNLDIEIGFDVIALPFKENVKDIPVPDEDSEVTSDTEHKTFLQNALTNLVFDYQPDMFENPVLQCQYRSLETKKLGDDVDPFVDSTKPNSEKYENLEDDLFYEYFGPFGPIAAKRGAGPSTTVNSKKSKMEGYSESYVQDMIQQNKVDNFTKPQLMEILKQHNVEKITSSLKKPDLVKLVYKYCSKS</sequence>
<protein>
    <submittedName>
        <fullName evidence="1">Uncharacterized protein</fullName>
    </submittedName>
</protein>
<evidence type="ECO:0000313" key="2">
    <source>
        <dbReference type="Proteomes" id="UP000824533"/>
    </source>
</evidence>
<evidence type="ECO:0000313" key="1">
    <source>
        <dbReference type="EMBL" id="KAJ0174046.1"/>
    </source>
</evidence>
<dbReference type="Proteomes" id="UP000824533">
    <property type="component" value="Linkage Group LG18"/>
</dbReference>
<keyword evidence="2" id="KW-1185">Reference proteome</keyword>
<dbReference type="EMBL" id="CM034404">
    <property type="protein sequence ID" value="KAJ0174046.1"/>
    <property type="molecule type" value="Genomic_DNA"/>
</dbReference>
<name>A0ACC1CQX8_9NEOP</name>